<feature type="region of interest" description="Disordered" evidence="1">
    <location>
        <begin position="1"/>
        <end position="42"/>
    </location>
</feature>
<dbReference type="SUPFAM" id="SSF101447">
    <property type="entry name" value="Formin homology 2 domain (FH2 domain)"/>
    <property type="match status" value="1"/>
</dbReference>
<dbReference type="EMBL" id="BQNB010011541">
    <property type="protein sequence ID" value="GJS91894.1"/>
    <property type="molecule type" value="Genomic_DNA"/>
</dbReference>
<gene>
    <name evidence="2" type="ORF">Tco_0774530</name>
</gene>
<accession>A0ABQ4ZNQ8</accession>
<reference evidence="2" key="1">
    <citation type="journal article" date="2022" name="Int. J. Mol. Sci.">
        <title>Draft Genome of Tanacetum Coccineum: Genomic Comparison of Closely Related Tanacetum-Family Plants.</title>
        <authorList>
            <person name="Yamashiro T."/>
            <person name="Shiraishi A."/>
            <person name="Nakayama K."/>
            <person name="Satake H."/>
        </authorList>
    </citation>
    <scope>NUCLEOTIDE SEQUENCE</scope>
</reference>
<reference evidence="2" key="2">
    <citation type="submission" date="2022-01" db="EMBL/GenBank/DDBJ databases">
        <authorList>
            <person name="Yamashiro T."/>
            <person name="Shiraishi A."/>
            <person name="Satake H."/>
            <person name="Nakayama K."/>
        </authorList>
    </citation>
    <scope>NUCLEOTIDE SEQUENCE</scope>
</reference>
<protein>
    <submittedName>
        <fullName evidence="2">Uncharacterized protein</fullName>
    </submittedName>
</protein>
<organism evidence="2 3">
    <name type="scientific">Tanacetum coccineum</name>
    <dbReference type="NCBI Taxonomy" id="301880"/>
    <lineage>
        <taxon>Eukaryota</taxon>
        <taxon>Viridiplantae</taxon>
        <taxon>Streptophyta</taxon>
        <taxon>Embryophyta</taxon>
        <taxon>Tracheophyta</taxon>
        <taxon>Spermatophyta</taxon>
        <taxon>Magnoliopsida</taxon>
        <taxon>eudicotyledons</taxon>
        <taxon>Gunneridae</taxon>
        <taxon>Pentapetalae</taxon>
        <taxon>asterids</taxon>
        <taxon>campanulids</taxon>
        <taxon>Asterales</taxon>
        <taxon>Asteraceae</taxon>
        <taxon>Asteroideae</taxon>
        <taxon>Anthemideae</taxon>
        <taxon>Anthemidinae</taxon>
        <taxon>Tanacetum</taxon>
    </lineage>
</organism>
<keyword evidence="3" id="KW-1185">Reference proteome</keyword>
<evidence type="ECO:0000313" key="3">
    <source>
        <dbReference type="Proteomes" id="UP001151760"/>
    </source>
</evidence>
<evidence type="ECO:0000313" key="2">
    <source>
        <dbReference type="EMBL" id="GJS91894.1"/>
    </source>
</evidence>
<name>A0ABQ4ZNQ8_9ASTR</name>
<sequence length="369" mass="41074">MQIWLWRRTEEENVSKTSSSPESPPSPPPPPPPPSGASGASGTKGSLTLLKLLLIPTSWLFLSSGESVILDTAAPSSSQDRCISRITCGATNKLRQSLVGKPLTEDRPATPEPAWTIPSFDLSMPTNNWAFAMKSTYAPPQEKISTLLQTRGLWTTCYGTGFCYQRGILNLLLRTWKALHSKLIKGYNVNRPLPLGGKPGHVTIQPDFFFNKDLEYLRYGRKVGRPALPISKMKAAYYLMSVGTTGVIRLRIAEECKYGHCSLCISYIQWDRLRGSGLNHEVHMKIHKFSDGHLYKQIDEAFGLFESRAEDLPKGQSTSLCMKSIGPLQPLHPLKTKNAIEVRAWRIHQKVLAGHLSDNDALFLTQCDN</sequence>
<comment type="caution">
    <text evidence="2">The sequence shown here is derived from an EMBL/GenBank/DDBJ whole genome shotgun (WGS) entry which is preliminary data.</text>
</comment>
<proteinExistence type="predicted"/>
<dbReference type="Proteomes" id="UP001151760">
    <property type="component" value="Unassembled WGS sequence"/>
</dbReference>
<feature type="compositionally biased region" description="Pro residues" evidence="1">
    <location>
        <begin position="22"/>
        <end position="35"/>
    </location>
</feature>
<evidence type="ECO:0000256" key="1">
    <source>
        <dbReference type="SAM" id="MobiDB-lite"/>
    </source>
</evidence>